<proteinExistence type="predicted"/>
<name>A0A914Z2T9_9BILA</name>
<organism evidence="1 2">
    <name type="scientific">Panagrolaimus superbus</name>
    <dbReference type="NCBI Taxonomy" id="310955"/>
    <lineage>
        <taxon>Eukaryota</taxon>
        <taxon>Metazoa</taxon>
        <taxon>Ecdysozoa</taxon>
        <taxon>Nematoda</taxon>
        <taxon>Chromadorea</taxon>
        <taxon>Rhabditida</taxon>
        <taxon>Tylenchina</taxon>
        <taxon>Panagrolaimomorpha</taxon>
        <taxon>Panagrolaimoidea</taxon>
        <taxon>Panagrolaimidae</taxon>
        <taxon>Panagrolaimus</taxon>
    </lineage>
</organism>
<dbReference type="Proteomes" id="UP000887577">
    <property type="component" value="Unplaced"/>
</dbReference>
<reference evidence="2" key="1">
    <citation type="submission" date="2022-11" db="UniProtKB">
        <authorList>
            <consortium name="WormBaseParasite"/>
        </authorList>
    </citation>
    <scope>IDENTIFICATION</scope>
</reference>
<sequence>MQFVANYDYTHFEFFTFLNKNLEIIEEWTNFIFLWIYKQKKIYRNQLFFIKKIIAPKINVRNINQIPQKALMEDGMTAREFQAFLNNKQRDPRLNEVRQISLP</sequence>
<dbReference type="AlphaFoldDB" id="A0A914Z2T9"/>
<evidence type="ECO:0000313" key="2">
    <source>
        <dbReference type="WBParaSite" id="PSU_v2.g638.t1"/>
    </source>
</evidence>
<protein>
    <submittedName>
        <fullName evidence="2">Uncharacterized protein</fullName>
    </submittedName>
</protein>
<evidence type="ECO:0000313" key="1">
    <source>
        <dbReference type="Proteomes" id="UP000887577"/>
    </source>
</evidence>
<keyword evidence="1" id="KW-1185">Reference proteome</keyword>
<dbReference type="Gene3D" id="1.10.238.10">
    <property type="entry name" value="EF-hand"/>
    <property type="match status" value="1"/>
</dbReference>
<accession>A0A914Z2T9</accession>
<dbReference type="WBParaSite" id="PSU_v2.g638.t1">
    <property type="protein sequence ID" value="PSU_v2.g638.t1"/>
    <property type="gene ID" value="PSU_v2.g638"/>
</dbReference>